<comment type="subcellular location">
    <subcellularLocation>
        <location evidence="2">Cell membrane</location>
        <topology evidence="2">Single-pass type II membrane protein</topology>
    </subcellularLocation>
    <subcellularLocation>
        <location evidence="7">Membrane</location>
        <topology evidence="7">Single-pass type II membrane protein</topology>
    </subcellularLocation>
</comment>
<dbReference type="EC" id="3.4.21.89" evidence="4 7"/>
<evidence type="ECO:0000256" key="6">
    <source>
        <dbReference type="PIRSR" id="PIRSR600223-1"/>
    </source>
</evidence>
<dbReference type="GO" id="GO:0009003">
    <property type="term" value="F:signal peptidase activity"/>
    <property type="evidence" value="ECO:0007669"/>
    <property type="project" value="UniProtKB-EC"/>
</dbReference>
<keyword evidence="7" id="KW-1133">Transmembrane helix</keyword>
<gene>
    <name evidence="10" type="ORF">FHR34_002336</name>
</gene>
<organism evidence="10 11">
    <name type="scientific">Kitasatospora kifunensis</name>
    <name type="common">Streptomyces kifunensis</name>
    <dbReference type="NCBI Taxonomy" id="58351"/>
    <lineage>
        <taxon>Bacteria</taxon>
        <taxon>Bacillati</taxon>
        <taxon>Actinomycetota</taxon>
        <taxon>Actinomycetes</taxon>
        <taxon>Kitasatosporales</taxon>
        <taxon>Streptomycetaceae</taxon>
        <taxon>Kitasatospora</taxon>
    </lineage>
</organism>
<feature type="region of interest" description="Disordered" evidence="8">
    <location>
        <begin position="274"/>
        <end position="300"/>
    </location>
</feature>
<evidence type="ECO:0000256" key="4">
    <source>
        <dbReference type="ARBA" id="ARBA00013208"/>
    </source>
</evidence>
<keyword evidence="5 7" id="KW-0378">Hydrolase</keyword>
<dbReference type="NCBIfam" id="TIGR02227">
    <property type="entry name" value="sigpep_I_bact"/>
    <property type="match status" value="1"/>
</dbReference>
<feature type="compositionally biased region" description="Basic residues" evidence="8">
    <location>
        <begin position="44"/>
        <end position="56"/>
    </location>
</feature>
<feature type="active site" evidence="6">
    <location>
        <position position="169"/>
    </location>
</feature>
<keyword evidence="7" id="KW-0472">Membrane</keyword>
<evidence type="ECO:0000256" key="1">
    <source>
        <dbReference type="ARBA" id="ARBA00000677"/>
    </source>
</evidence>
<dbReference type="PROSITE" id="PS00761">
    <property type="entry name" value="SPASE_I_3"/>
    <property type="match status" value="1"/>
</dbReference>
<evidence type="ECO:0000256" key="3">
    <source>
        <dbReference type="ARBA" id="ARBA00009370"/>
    </source>
</evidence>
<dbReference type="Proteomes" id="UP000540506">
    <property type="component" value="Unassembled WGS sequence"/>
</dbReference>
<dbReference type="CDD" id="cd06530">
    <property type="entry name" value="S26_SPase_I"/>
    <property type="match status" value="1"/>
</dbReference>
<evidence type="ECO:0000313" key="11">
    <source>
        <dbReference type="Proteomes" id="UP000540506"/>
    </source>
</evidence>
<comment type="similarity">
    <text evidence="3 7">Belongs to the peptidase S26 family.</text>
</comment>
<evidence type="ECO:0000313" key="10">
    <source>
        <dbReference type="EMBL" id="MBB4923343.1"/>
    </source>
</evidence>
<feature type="transmembrane region" description="Helical" evidence="7">
    <location>
        <begin position="66"/>
        <end position="88"/>
    </location>
</feature>
<dbReference type="Gene3D" id="2.10.109.10">
    <property type="entry name" value="Umud Fragment, subunit A"/>
    <property type="match status" value="1"/>
</dbReference>
<comment type="catalytic activity">
    <reaction evidence="1 7">
        <text>Cleavage of hydrophobic, N-terminal signal or leader sequences from secreted and periplasmic proteins.</text>
        <dbReference type="EC" id="3.4.21.89"/>
    </reaction>
</comment>
<dbReference type="RefSeq" id="WP_376778425.1">
    <property type="nucleotide sequence ID" value="NZ_JACHJV010000001.1"/>
</dbReference>
<dbReference type="PANTHER" id="PTHR43390">
    <property type="entry name" value="SIGNAL PEPTIDASE I"/>
    <property type="match status" value="1"/>
</dbReference>
<dbReference type="PRINTS" id="PR00727">
    <property type="entry name" value="LEADERPTASE"/>
</dbReference>
<keyword evidence="11" id="KW-1185">Reference proteome</keyword>
<evidence type="ECO:0000256" key="7">
    <source>
        <dbReference type="RuleBase" id="RU362042"/>
    </source>
</evidence>
<dbReference type="SUPFAM" id="SSF51306">
    <property type="entry name" value="LexA/Signal peptidase"/>
    <property type="match status" value="1"/>
</dbReference>
<dbReference type="InterPro" id="IPR000223">
    <property type="entry name" value="Pept_S26A_signal_pept_1"/>
</dbReference>
<comment type="caution">
    <text evidence="10">The sequence shown here is derived from an EMBL/GenBank/DDBJ whole genome shotgun (WGS) entry which is preliminary data.</text>
</comment>
<dbReference type="InterPro" id="IPR036286">
    <property type="entry name" value="LexA/Signal_pep-like_sf"/>
</dbReference>
<reference evidence="10 11" key="1">
    <citation type="submission" date="2020-08" db="EMBL/GenBank/DDBJ databases">
        <title>Sequencing the genomes of 1000 actinobacteria strains.</title>
        <authorList>
            <person name="Klenk H.-P."/>
        </authorList>
    </citation>
    <scope>NUCLEOTIDE SEQUENCE [LARGE SCALE GENOMIC DNA]</scope>
    <source>
        <strain evidence="10 11">DSM 41654</strain>
    </source>
</reference>
<dbReference type="EMBL" id="JACHJV010000001">
    <property type="protein sequence ID" value="MBB4923343.1"/>
    <property type="molecule type" value="Genomic_DNA"/>
</dbReference>
<sequence>MGSRGRSAPTDRGVDGFDDAGPVDAADGHGRVGTAEASATARGRAQRRRTARRAARKGRRSLFREIPLIAVVALLIALTLKTFFVQVFSIPSGSMEQTIQIGDRVLVDKLTPWFGSTPQRGDVVVFKDPGGWLENQPAANAGGPFSRGVKDAFSFVGLLPSSNEQDLIKRVIGVGGDTVACCDAQGRITVNGTPIEEPYLAAGNPPSRIPFRVTVPKGRLWVMGDHRDLSADSRYHMAGQWQGTVPVSNVIGRAFLIAWPLDRLHGLSRPTYRTPAALGPQRDGRLAGESTGQSAGINPDPLEPSLVMGMLGVSPTLLLRRRHGALTSGSPAARRRWRAARRSAGPD</sequence>
<name>A0A7W7R0U0_KITKI</name>
<dbReference type="GO" id="GO:0004252">
    <property type="term" value="F:serine-type endopeptidase activity"/>
    <property type="evidence" value="ECO:0007669"/>
    <property type="project" value="InterPro"/>
</dbReference>
<feature type="domain" description="Peptidase S26" evidence="9">
    <location>
        <begin position="68"/>
        <end position="259"/>
    </location>
</feature>
<dbReference type="PANTHER" id="PTHR43390:SF1">
    <property type="entry name" value="CHLOROPLAST PROCESSING PEPTIDASE"/>
    <property type="match status" value="1"/>
</dbReference>
<accession>A0A7W7R0U0</accession>
<keyword evidence="7" id="KW-0812">Transmembrane</keyword>
<dbReference type="AlphaFoldDB" id="A0A7W7R0U0"/>
<evidence type="ECO:0000256" key="2">
    <source>
        <dbReference type="ARBA" id="ARBA00004401"/>
    </source>
</evidence>
<evidence type="ECO:0000256" key="5">
    <source>
        <dbReference type="ARBA" id="ARBA00022801"/>
    </source>
</evidence>
<dbReference type="GO" id="GO:0005886">
    <property type="term" value="C:plasma membrane"/>
    <property type="evidence" value="ECO:0007669"/>
    <property type="project" value="UniProtKB-SubCell"/>
</dbReference>
<protein>
    <recommendedName>
        <fullName evidence="4 7">Signal peptidase I</fullName>
        <ecNumber evidence="4 7">3.4.21.89</ecNumber>
    </recommendedName>
</protein>
<evidence type="ECO:0000256" key="8">
    <source>
        <dbReference type="SAM" id="MobiDB-lite"/>
    </source>
</evidence>
<dbReference type="GO" id="GO:0006465">
    <property type="term" value="P:signal peptide processing"/>
    <property type="evidence" value="ECO:0007669"/>
    <property type="project" value="InterPro"/>
</dbReference>
<dbReference type="InterPro" id="IPR019533">
    <property type="entry name" value="Peptidase_S26"/>
</dbReference>
<feature type="active site" evidence="6">
    <location>
        <position position="94"/>
    </location>
</feature>
<dbReference type="Pfam" id="PF10502">
    <property type="entry name" value="Peptidase_S26"/>
    <property type="match status" value="1"/>
</dbReference>
<keyword evidence="7" id="KW-0645">Protease</keyword>
<feature type="region of interest" description="Disordered" evidence="8">
    <location>
        <begin position="1"/>
        <end position="56"/>
    </location>
</feature>
<evidence type="ECO:0000259" key="9">
    <source>
        <dbReference type="Pfam" id="PF10502"/>
    </source>
</evidence>
<dbReference type="InterPro" id="IPR019758">
    <property type="entry name" value="Pept_S26A_signal_pept_1_CS"/>
</dbReference>
<proteinExistence type="inferred from homology"/>